<comment type="caution">
    <text evidence="1">The sequence shown here is derived from an EMBL/GenBank/DDBJ whole genome shotgun (WGS) entry which is preliminary data.</text>
</comment>
<accession>A0A1V5SDG5</accession>
<name>A0A1V5SDG5_9BACT</name>
<proteinExistence type="predicted"/>
<dbReference type="EMBL" id="MWBO01000028">
    <property type="protein sequence ID" value="OQA52566.1"/>
    <property type="molecule type" value="Genomic_DNA"/>
</dbReference>
<protein>
    <submittedName>
        <fullName evidence="1">Uncharacterized protein</fullName>
    </submittedName>
</protein>
<sequence length="107" mass="11482">MTRKGFLGKLLAASGAVLSLFGCGGGSGDVVERRYGRSLQFVAERGESVASATTKRYSCRLGSGPIFVEVGELQGDLQYLVNDRLVLMPAKDCVLKKGDVVTWRVVI</sequence>
<dbReference type="AlphaFoldDB" id="A0A1V5SDG5"/>
<reference evidence="1" key="1">
    <citation type="submission" date="2017-02" db="EMBL/GenBank/DDBJ databases">
        <title>Delving into the versatile metabolic prowess of the omnipresent phylum Bacteroidetes.</title>
        <authorList>
            <person name="Nobu M.K."/>
            <person name="Mei R."/>
            <person name="Narihiro T."/>
            <person name="Kuroda K."/>
            <person name="Liu W.-T."/>
        </authorList>
    </citation>
    <scope>NUCLEOTIDE SEQUENCE</scope>
    <source>
        <strain evidence="1">ADurb.Bin280</strain>
    </source>
</reference>
<dbReference type="Proteomes" id="UP000485367">
    <property type="component" value="Unassembled WGS sequence"/>
</dbReference>
<dbReference type="PROSITE" id="PS51257">
    <property type="entry name" value="PROKAR_LIPOPROTEIN"/>
    <property type="match status" value="1"/>
</dbReference>
<organism evidence="1">
    <name type="scientific">candidate division WS2 bacterium ADurb.Bin280</name>
    <dbReference type="NCBI Taxonomy" id="1852829"/>
    <lineage>
        <taxon>Bacteria</taxon>
        <taxon>candidate division WS2</taxon>
    </lineage>
</organism>
<evidence type="ECO:0000313" key="1">
    <source>
        <dbReference type="EMBL" id="OQA52566.1"/>
    </source>
</evidence>
<gene>
    <name evidence="1" type="ORF">BWY43_00437</name>
</gene>